<comment type="caution">
    <text evidence="2">The sequence shown here is derived from an EMBL/GenBank/DDBJ whole genome shotgun (WGS) entry which is preliminary data.</text>
</comment>
<organism evidence="2 3">
    <name type="scientific">Pan troglodytes</name>
    <name type="common">Chimpanzee</name>
    <dbReference type="NCBI Taxonomy" id="9598"/>
    <lineage>
        <taxon>Eukaryota</taxon>
        <taxon>Metazoa</taxon>
        <taxon>Chordata</taxon>
        <taxon>Craniata</taxon>
        <taxon>Vertebrata</taxon>
        <taxon>Euteleostomi</taxon>
        <taxon>Mammalia</taxon>
        <taxon>Eutheria</taxon>
        <taxon>Euarchontoglires</taxon>
        <taxon>Primates</taxon>
        <taxon>Haplorrhini</taxon>
        <taxon>Catarrhini</taxon>
        <taxon>Hominidae</taxon>
        <taxon>Pan</taxon>
    </lineage>
</organism>
<sequence length="72" mass="8244">NQPVAFVRRIPWTAASSQLKEHFAQFGHVRRCILPFESLFRDTQWTAKGERPPQANGRKAAQSQPARFTPPK</sequence>
<dbReference type="InterPro" id="IPR012677">
    <property type="entry name" value="Nucleotide-bd_a/b_plait_sf"/>
</dbReference>
<reference evidence="2 3" key="1">
    <citation type="submission" date="2017-12" db="EMBL/GenBank/DDBJ databases">
        <title>High-resolution comparative analysis of great ape genomes.</title>
        <authorList>
            <person name="Pollen A."/>
            <person name="Hastie A."/>
            <person name="Hormozdiari F."/>
            <person name="Dougherty M."/>
            <person name="Liu R."/>
            <person name="Chaisson M."/>
            <person name="Hoppe E."/>
            <person name="Hill C."/>
            <person name="Pang A."/>
            <person name="Hillier L."/>
            <person name="Baker C."/>
            <person name="Armstrong J."/>
            <person name="Shendure J."/>
            <person name="Paten B."/>
            <person name="Wilson R."/>
            <person name="Chao H."/>
            <person name="Schneider V."/>
            <person name="Ventura M."/>
            <person name="Kronenberg Z."/>
            <person name="Murali S."/>
            <person name="Gordon D."/>
            <person name="Cantsilieris S."/>
            <person name="Munson K."/>
            <person name="Nelson B."/>
            <person name="Raja A."/>
            <person name="Underwood J."/>
            <person name="Diekhans M."/>
            <person name="Fiddes I."/>
            <person name="Haussler D."/>
            <person name="Eichler E."/>
        </authorList>
    </citation>
    <scope>NUCLEOTIDE SEQUENCE [LARGE SCALE GENOMIC DNA]</scope>
    <source>
        <strain evidence="2">Yerkes chimp pedigree #C0471</strain>
    </source>
</reference>
<dbReference type="Gene3D" id="3.30.70.330">
    <property type="match status" value="1"/>
</dbReference>
<dbReference type="Proteomes" id="UP000236370">
    <property type="component" value="Unassembled WGS sequence"/>
</dbReference>
<protein>
    <submittedName>
        <fullName evidence="2">SLIRP isoform 9</fullName>
    </submittedName>
</protein>
<dbReference type="AlphaFoldDB" id="A0A2J8PKD4"/>
<dbReference type="EMBL" id="NBAG03000214">
    <property type="protein sequence ID" value="PNI84479.1"/>
    <property type="molecule type" value="Genomic_DNA"/>
</dbReference>
<evidence type="ECO:0000256" key="1">
    <source>
        <dbReference type="SAM" id="MobiDB-lite"/>
    </source>
</evidence>
<dbReference type="InterPro" id="IPR035979">
    <property type="entry name" value="RBD_domain_sf"/>
</dbReference>
<feature type="non-terminal residue" evidence="2">
    <location>
        <position position="1"/>
    </location>
</feature>
<dbReference type="SMR" id="A0A2J8PKD4"/>
<accession>A0A2J8PKD4</accession>
<dbReference type="GO" id="GO:0003676">
    <property type="term" value="F:nucleic acid binding"/>
    <property type="evidence" value="ECO:0007669"/>
    <property type="project" value="InterPro"/>
</dbReference>
<dbReference type="SUPFAM" id="SSF54928">
    <property type="entry name" value="RNA-binding domain, RBD"/>
    <property type="match status" value="1"/>
</dbReference>
<feature type="region of interest" description="Disordered" evidence="1">
    <location>
        <begin position="46"/>
        <end position="72"/>
    </location>
</feature>
<evidence type="ECO:0000313" key="3">
    <source>
        <dbReference type="Proteomes" id="UP000236370"/>
    </source>
</evidence>
<name>A0A2J8PKD4_PANTR</name>
<evidence type="ECO:0000313" key="2">
    <source>
        <dbReference type="EMBL" id="PNI84479.1"/>
    </source>
</evidence>
<gene>
    <name evidence="2" type="ORF">CK820_G0002994</name>
</gene>
<proteinExistence type="predicted"/>